<proteinExistence type="predicted"/>
<evidence type="ECO:0000259" key="1">
    <source>
        <dbReference type="Pfam" id="PF03551"/>
    </source>
</evidence>
<comment type="caution">
    <text evidence="2">The sequence shown here is derived from an EMBL/GenBank/DDBJ whole genome shotgun (WGS) entry which is preliminary data.</text>
</comment>
<evidence type="ECO:0000313" key="2">
    <source>
        <dbReference type="EMBL" id="ESR24606.1"/>
    </source>
</evidence>
<keyword evidence="3" id="KW-1185">Reference proteome</keyword>
<dbReference type="OrthoDB" id="3186544at2"/>
<dbReference type="InterPro" id="IPR005149">
    <property type="entry name" value="Tscrpt_reg_PadR_N"/>
</dbReference>
<reference evidence="2 3" key="1">
    <citation type="journal article" date="2014" name="Genome Announc.">
        <title>Draft Genome Sequence of Lutibaculum baratangense Strain AMV1T, Isolated from a Mud Volcano in Andamans, India.</title>
        <authorList>
            <person name="Singh A."/>
            <person name="Sreenivas A."/>
            <person name="Sathyanarayana Reddy G."/>
            <person name="Pinnaka A.K."/>
            <person name="Shivaji S."/>
        </authorList>
    </citation>
    <scope>NUCLEOTIDE SEQUENCE [LARGE SCALE GENOMIC DNA]</scope>
    <source>
        <strain evidence="2 3">AMV1</strain>
    </source>
</reference>
<sequence>MNVRTLCLAILSFGDATGYEIRKHSVEGNFSYFVDASFGAIYPALNRLTEDGLVTVRDELQAGKPARRVYSITPEGRRALMDALMQEPGLDSFKSPFLLVAMFASVLPREHVTRAIDCREAALERTLSSLSECLGEVKGCGAGGSEWILRYGIAVHQASLDHLRVNRAELEAVAGSRRVEREAAE</sequence>
<organism evidence="2 3">
    <name type="scientific">Lutibaculum baratangense AMV1</name>
    <dbReference type="NCBI Taxonomy" id="631454"/>
    <lineage>
        <taxon>Bacteria</taxon>
        <taxon>Pseudomonadati</taxon>
        <taxon>Pseudomonadota</taxon>
        <taxon>Alphaproteobacteria</taxon>
        <taxon>Hyphomicrobiales</taxon>
        <taxon>Tepidamorphaceae</taxon>
        <taxon>Lutibaculum</taxon>
    </lineage>
</organism>
<dbReference type="EMBL" id="AWXZ01000031">
    <property type="protein sequence ID" value="ESR24606.1"/>
    <property type="molecule type" value="Genomic_DNA"/>
</dbReference>
<dbReference type="InterPro" id="IPR036390">
    <property type="entry name" value="WH_DNA-bd_sf"/>
</dbReference>
<dbReference type="Proteomes" id="UP000017819">
    <property type="component" value="Unassembled WGS sequence"/>
</dbReference>
<gene>
    <name evidence="2" type="ORF">N177_2440</name>
</gene>
<dbReference type="eggNOG" id="COG1695">
    <property type="taxonomic scope" value="Bacteria"/>
</dbReference>
<accession>V4REN8</accession>
<dbReference type="RefSeq" id="WP_023432569.1">
    <property type="nucleotide sequence ID" value="NZ_AWXZ01000031.1"/>
</dbReference>
<dbReference type="PANTHER" id="PTHR43252">
    <property type="entry name" value="TRANSCRIPTIONAL REGULATOR YQJI"/>
    <property type="match status" value="1"/>
</dbReference>
<dbReference type="PANTHER" id="PTHR43252:SF6">
    <property type="entry name" value="NEGATIVE TRANSCRIPTION REGULATOR PADR"/>
    <property type="match status" value="1"/>
</dbReference>
<dbReference type="AlphaFoldDB" id="V4REN8"/>
<protein>
    <submittedName>
        <fullName evidence="2">Transcriptional regulator, PadR family</fullName>
    </submittedName>
</protein>
<dbReference type="PATRIC" id="fig|631454.5.peg.2409"/>
<evidence type="ECO:0000313" key="3">
    <source>
        <dbReference type="Proteomes" id="UP000017819"/>
    </source>
</evidence>
<dbReference type="Gene3D" id="1.10.10.10">
    <property type="entry name" value="Winged helix-like DNA-binding domain superfamily/Winged helix DNA-binding domain"/>
    <property type="match status" value="1"/>
</dbReference>
<feature type="domain" description="Transcription regulator PadR N-terminal" evidence="1">
    <location>
        <begin position="8"/>
        <end position="80"/>
    </location>
</feature>
<name>V4REN8_9HYPH</name>
<dbReference type="SUPFAM" id="SSF46785">
    <property type="entry name" value="Winged helix' DNA-binding domain"/>
    <property type="match status" value="1"/>
</dbReference>
<dbReference type="STRING" id="631454.N177_2440"/>
<dbReference type="InterPro" id="IPR036388">
    <property type="entry name" value="WH-like_DNA-bd_sf"/>
</dbReference>
<dbReference type="Pfam" id="PF03551">
    <property type="entry name" value="PadR"/>
    <property type="match status" value="1"/>
</dbReference>